<dbReference type="Pfam" id="PF04542">
    <property type="entry name" value="Sigma70_r2"/>
    <property type="match status" value="1"/>
</dbReference>
<dbReference type="InterPro" id="IPR013324">
    <property type="entry name" value="RNA_pol_sigma_r3/r4-like"/>
</dbReference>
<dbReference type="CDD" id="cd06171">
    <property type="entry name" value="Sigma70_r4"/>
    <property type="match status" value="1"/>
</dbReference>
<comment type="similarity">
    <text evidence="1">Belongs to the sigma-70 factor family. ECF subfamily.</text>
</comment>
<proteinExistence type="inferred from homology"/>
<feature type="domain" description="RNA polymerase sigma-70 region 2" evidence="5">
    <location>
        <begin position="12"/>
        <end position="73"/>
    </location>
</feature>
<gene>
    <name evidence="7" type="ORF">HNQ52_000676</name>
</gene>
<accession>A0A7W8D3B0</accession>
<protein>
    <submittedName>
        <fullName evidence="7">RNA polymerase sigma-70 factor (ECF subfamily)</fullName>
    </submittedName>
</protein>
<dbReference type="AlphaFoldDB" id="A0A7W8D3B0"/>
<dbReference type="EMBL" id="JACHHP010000001">
    <property type="protein sequence ID" value="MBB5207160.1"/>
    <property type="molecule type" value="Genomic_DNA"/>
</dbReference>
<dbReference type="InterPro" id="IPR013249">
    <property type="entry name" value="RNA_pol_sigma70_r4_t2"/>
</dbReference>
<dbReference type="NCBIfam" id="TIGR02937">
    <property type="entry name" value="sigma70-ECF"/>
    <property type="match status" value="1"/>
</dbReference>
<evidence type="ECO:0000256" key="1">
    <source>
        <dbReference type="ARBA" id="ARBA00010641"/>
    </source>
</evidence>
<reference evidence="7 8" key="1">
    <citation type="submission" date="2020-08" db="EMBL/GenBank/DDBJ databases">
        <title>Genomic Encyclopedia of Type Strains, Phase IV (KMG-IV): sequencing the most valuable type-strain genomes for metagenomic binning, comparative biology and taxonomic classification.</title>
        <authorList>
            <person name="Goeker M."/>
        </authorList>
    </citation>
    <scope>NUCLEOTIDE SEQUENCE [LARGE SCALE GENOMIC DNA]</scope>
    <source>
        <strain evidence="7 8">DSM 24163</strain>
    </source>
</reference>
<evidence type="ECO:0000259" key="5">
    <source>
        <dbReference type="Pfam" id="PF04542"/>
    </source>
</evidence>
<dbReference type="SUPFAM" id="SSF88659">
    <property type="entry name" value="Sigma3 and sigma4 domains of RNA polymerase sigma factors"/>
    <property type="match status" value="1"/>
</dbReference>
<dbReference type="InterPro" id="IPR007627">
    <property type="entry name" value="RNA_pol_sigma70_r2"/>
</dbReference>
<dbReference type="GO" id="GO:0006352">
    <property type="term" value="P:DNA-templated transcription initiation"/>
    <property type="evidence" value="ECO:0007669"/>
    <property type="project" value="InterPro"/>
</dbReference>
<dbReference type="GO" id="GO:0003677">
    <property type="term" value="F:DNA binding"/>
    <property type="evidence" value="ECO:0007669"/>
    <property type="project" value="InterPro"/>
</dbReference>
<dbReference type="Gene3D" id="1.10.1740.10">
    <property type="match status" value="1"/>
</dbReference>
<dbReference type="RefSeq" id="WP_183959681.1">
    <property type="nucleotide sequence ID" value="NZ_JACHHP010000001.1"/>
</dbReference>
<dbReference type="SUPFAM" id="SSF88946">
    <property type="entry name" value="Sigma2 domain of RNA polymerase sigma factors"/>
    <property type="match status" value="1"/>
</dbReference>
<keyword evidence="4" id="KW-0804">Transcription</keyword>
<evidence type="ECO:0000256" key="3">
    <source>
        <dbReference type="ARBA" id="ARBA00023082"/>
    </source>
</evidence>
<keyword evidence="8" id="KW-1185">Reference proteome</keyword>
<evidence type="ECO:0000256" key="4">
    <source>
        <dbReference type="ARBA" id="ARBA00023163"/>
    </source>
</evidence>
<evidence type="ECO:0000259" key="6">
    <source>
        <dbReference type="Pfam" id="PF08281"/>
    </source>
</evidence>
<dbReference type="InterPro" id="IPR039425">
    <property type="entry name" value="RNA_pol_sigma-70-like"/>
</dbReference>
<keyword evidence="2" id="KW-0805">Transcription regulation</keyword>
<dbReference type="Gene3D" id="1.10.10.10">
    <property type="entry name" value="Winged helix-like DNA-binding domain superfamily/Winged helix DNA-binding domain"/>
    <property type="match status" value="1"/>
</dbReference>
<evidence type="ECO:0000313" key="7">
    <source>
        <dbReference type="EMBL" id="MBB5207160.1"/>
    </source>
</evidence>
<evidence type="ECO:0000256" key="2">
    <source>
        <dbReference type="ARBA" id="ARBA00023015"/>
    </source>
</evidence>
<dbReference type="Proteomes" id="UP000521199">
    <property type="component" value="Unassembled WGS sequence"/>
</dbReference>
<organism evidence="7 8">
    <name type="scientific">Chiayiivirga flava</name>
    <dbReference type="NCBI Taxonomy" id="659595"/>
    <lineage>
        <taxon>Bacteria</taxon>
        <taxon>Pseudomonadati</taxon>
        <taxon>Pseudomonadota</taxon>
        <taxon>Gammaproteobacteria</taxon>
        <taxon>Lysobacterales</taxon>
        <taxon>Lysobacteraceae</taxon>
        <taxon>Chiayiivirga</taxon>
    </lineage>
</organism>
<dbReference type="InterPro" id="IPR013325">
    <property type="entry name" value="RNA_pol_sigma_r2"/>
</dbReference>
<dbReference type="PANTHER" id="PTHR43133:SF62">
    <property type="entry name" value="RNA POLYMERASE SIGMA FACTOR SIGZ"/>
    <property type="match status" value="1"/>
</dbReference>
<dbReference type="GO" id="GO:0016987">
    <property type="term" value="F:sigma factor activity"/>
    <property type="evidence" value="ECO:0007669"/>
    <property type="project" value="UniProtKB-KW"/>
</dbReference>
<feature type="domain" description="RNA polymerase sigma factor 70 region 4 type 2" evidence="6">
    <location>
        <begin position="105"/>
        <end position="156"/>
    </location>
</feature>
<dbReference type="InterPro" id="IPR036388">
    <property type="entry name" value="WH-like_DNA-bd_sf"/>
</dbReference>
<keyword evidence="3" id="KW-0731">Sigma factor</keyword>
<dbReference type="InterPro" id="IPR014284">
    <property type="entry name" value="RNA_pol_sigma-70_dom"/>
</dbReference>
<comment type="caution">
    <text evidence="7">The sequence shown here is derived from an EMBL/GenBank/DDBJ whole genome shotgun (WGS) entry which is preliminary data.</text>
</comment>
<name>A0A7W8D3B0_9GAMM</name>
<dbReference type="Pfam" id="PF08281">
    <property type="entry name" value="Sigma70_r4_2"/>
    <property type="match status" value="1"/>
</dbReference>
<dbReference type="PANTHER" id="PTHR43133">
    <property type="entry name" value="RNA POLYMERASE ECF-TYPE SIGMA FACTO"/>
    <property type="match status" value="1"/>
</dbReference>
<evidence type="ECO:0000313" key="8">
    <source>
        <dbReference type="Proteomes" id="UP000521199"/>
    </source>
</evidence>
<sequence>MPLNEADLLACYQRLESPLFNALYRWLWQAQDCQDLMHDAYLRVWAKRATVDAARIDALVWTTALNLARNRLRWRALGPMGEVDPGAAACETALDAAAQRERDTRLRAALGRLPRASREVVVLGEFGGLSVAEIAALLGIPPGTVGSRKHAALAKLREWLGVGDDAG</sequence>